<comment type="caution">
    <text evidence="2">The sequence shown here is derived from an EMBL/GenBank/DDBJ whole genome shotgun (WGS) entry which is preliminary data.</text>
</comment>
<dbReference type="EMBL" id="SFAM01000137">
    <property type="protein sequence ID" value="TRV09759.1"/>
    <property type="molecule type" value="Genomic_DNA"/>
</dbReference>
<organism evidence="2 3">
    <name type="scientific">Microcystis flos-aquae Mf_QC_C_20070823_S10D</name>
    <dbReference type="NCBI Taxonomy" id="2486236"/>
    <lineage>
        <taxon>Bacteria</taxon>
        <taxon>Bacillati</taxon>
        <taxon>Cyanobacteriota</taxon>
        <taxon>Cyanophyceae</taxon>
        <taxon>Oscillatoriophycideae</taxon>
        <taxon>Chroococcales</taxon>
        <taxon>Microcystaceae</taxon>
        <taxon>Microcystis</taxon>
    </lineage>
</organism>
<feature type="signal peptide" evidence="1">
    <location>
        <begin position="1"/>
        <end position="28"/>
    </location>
</feature>
<evidence type="ECO:0000313" key="3">
    <source>
        <dbReference type="Proteomes" id="UP000315868"/>
    </source>
</evidence>
<sequence length="241" mass="26984">MMNNGFISPLKFLSLSFCLTCLPSNTQAINIYPPIITSNQQQQNKQTESPEVGLEIIGSPSLNRLVIPMYRYTGECPGFSKGIVKASFTSTAFPPSRDRRVIVRNVSRGMARVNSYRFPSTERVHPFPFADRDYSRGRGSEITEITIGSGHDGQFLIVRQGENDFDYTITEKNTIVDQGTFTAYVETTTIVEEKNKVPTTKPVCLGNRIDAPWGIINLLGRIICDKEEVTDECPSYPDVTR</sequence>
<dbReference type="Proteomes" id="UP000315868">
    <property type="component" value="Unassembled WGS sequence"/>
</dbReference>
<accession>A0A552KP57</accession>
<dbReference type="AlphaFoldDB" id="A0A552KP57"/>
<gene>
    <name evidence="2" type="ORF">EWV45_15125</name>
</gene>
<evidence type="ECO:0000256" key="1">
    <source>
        <dbReference type="SAM" id="SignalP"/>
    </source>
</evidence>
<evidence type="ECO:0000313" key="2">
    <source>
        <dbReference type="EMBL" id="TRV09759.1"/>
    </source>
</evidence>
<proteinExistence type="predicted"/>
<name>A0A552KP57_9CHRO</name>
<protein>
    <submittedName>
        <fullName evidence="2">Uncharacterized protein</fullName>
    </submittedName>
</protein>
<reference evidence="2 3" key="1">
    <citation type="submission" date="2019-01" db="EMBL/GenBank/DDBJ databases">
        <title>Coherence of Microcystis species and biogeography revealed through population genomics.</title>
        <authorList>
            <person name="Perez-Carrascal O.M."/>
            <person name="Terrat Y."/>
            <person name="Giani A."/>
            <person name="Fortin N."/>
            <person name="Tromas N."/>
            <person name="Shapiro B.J."/>
        </authorList>
    </citation>
    <scope>NUCLEOTIDE SEQUENCE [LARGE SCALE GENOMIC DNA]</scope>
    <source>
        <strain evidence="2">Mf_QC_C_20070823_S10D</strain>
    </source>
</reference>
<feature type="chain" id="PRO_5022122521" evidence="1">
    <location>
        <begin position="29"/>
        <end position="241"/>
    </location>
</feature>
<keyword evidence="1" id="KW-0732">Signal</keyword>